<feature type="compositionally biased region" description="Low complexity" evidence="3">
    <location>
        <begin position="126"/>
        <end position="135"/>
    </location>
</feature>
<feature type="region of interest" description="Disordered" evidence="3">
    <location>
        <begin position="436"/>
        <end position="473"/>
    </location>
</feature>
<feature type="compositionally biased region" description="Basic and acidic residues" evidence="3">
    <location>
        <begin position="225"/>
        <end position="250"/>
    </location>
</feature>
<dbReference type="Gene3D" id="1.10.8.1120">
    <property type="entry name" value="Histone RNA hairpin-binding protein RNA-binding domain"/>
    <property type="match status" value="1"/>
</dbReference>
<dbReference type="Proteomes" id="UP001497512">
    <property type="component" value="Chromosome 2"/>
</dbReference>
<sequence>MCLFQSSVAGESEKVGLKEETVVTGCHRLGGGFDEEEEEEQEDGSDRQLRCKRSRRRSEELLLQRSRSAEAFGESLSSKLQLHSVEGLQQQQQQQRQSKTDGGGEQRQQYGDDVVDSRGGKRKYEAAAAAASSSARRNPSLNRSPRVIYGSSMVARAKHMARKQDCGEGGASSSFSSDEDSRVHRRSQQVVDELKLDKGCLSLQGLSHRHTDDYSRSSSRTRPHKSSESRDSFAGRRSGRRADSTARDDDSLPANADCRRGGSKGTDMLSVSRGYRSRSSRTSPHPVHDKPEDLENLAAGSSSMELAFRREEEGDRRKQQGRDRWAERERHLQKENQPKSEQKSESALDYTHKFAVTAPCTLQQKPMEIDPHRLCQRQKQIDYGKNTLGYERYLEILPRVLRKKQDPCTPDIRQVCSKRSWDGQIRKWRRLLHEYDPPKADDEEDPEMFDLARKQEVSSSPMDNSNSEVQSEADKFVEDVDLTIYNDWCDEES</sequence>
<reference evidence="5" key="1">
    <citation type="submission" date="2024-02" db="EMBL/GenBank/DDBJ databases">
        <authorList>
            <consortium name="ELIXIR-Norway"/>
            <consortium name="Elixir Norway"/>
        </authorList>
    </citation>
    <scope>NUCLEOTIDE SEQUENCE</scope>
</reference>
<dbReference type="InterPro" id="IPR038294">
    <property type="entry name" value="SLBP_RNA_bind_sf"/>
</dbReference>
<evidence type="ECO:0000313" key="5">
    <source>
        <dbReference type="EMBL" id="CAK9215833.1"/>
    </source>
</evidence>
<dbReference type="InterPro" id="IPR026502">
    <property type="entry name" value="SLBP1/SLBP2"/>
</dbReference>
<protein>
    <recommendedName>
        <fullName evidence="4">Histone RNA hairpin-binding protein RNA-binding domain-containing protein</fullName>
    </recommendedName>
</protein>
<feature type="compositionally biased region" description="Acidic residues" evidence="3">
    <location>
        <begin position="33"/>
        <end position="43"/>
    </location>
</feature>
<evidence type="ECO:0000256" key="2">
    <source>
        <dbReference type="ARBA" id="ARBA00022884"/>
    </source>
</evidence>
<name>A0ABP0U983_9BRYO</name>
<proteinExistence type="inferred from homology"/>
<dbReference type="PANTHER" id="PTHR17408">
    <property type="entry name" value="HISTONE RNA HAIRPIN-BINDING PROTEIN"/>
    <property type="match status" value="1"/>
</dbReference>
<accession>A0ABP0U983</accession>
<dbReference type="InterPro" id="IPR029344">
    <property type="entry name" value="SLBP_RNA_bind"/>
</dbReference>
<comment type="similarity">
    <text evidence="1">Belongs to the SLBP family.</text>
</comment>
<gene>
    <name evidence="5" type="ORF">CSSPTR1EN2_LOCUS12982</name>
</gene>
<feature type="region of interest" description="Disordered" evidence="3">
    <location>
        <begin position="27"/>
        <end position="56"/>
    </location>
</feature>
<feature type="compositionally biased region" description="Basic and acidic residues" evidence="3">
    <location>
        <begin position="307"/>
        <end position="347"/>
    </location>
</feature>
<keyword evidence="2" id="KW-0694">RNA-binding</keyword>
<evidence type="ECO:0000313" key="6">
    <source>
        <dbReference type="Proteomes" id="UP001497512"/>
    </source>
</evidence>
<dbReference type="EMBL" id="OZ019894">
    <property type="protein sequence ID" value="CAK9215833.1"/>
    <property type="molecule type" value="Genomic_DNA"/>
</dbReference>
<evidence type="ECO:0000259" key="4">
    <source>
        <dbReference type="Pfam" id="PF15247"/>
    </source>
</evidence>
<feature type="compositionally biased region" description="Basic and acidic residues" evidence="3">
    <location>
        <begin position="115"/>
        <end position="125"/>
    </location>
</feature>
<feature type="domain" description="Histone RNA hairpin-binding protein RNA-binding" evidence="4">
    <location>
        <begin position="370"/>
        <end position="437"/>
    </location>
</feature>
<feature type="region of interest" description="Disordered" evidence="3">
    <location>
        <begin position="83"/>
        <end position="347"/>
    </location>
</feature>
<dbReference type="Pfam" id="PF15247">
    <property type="entry name" value="SLBP_RNA_bind"/>
    <property type="match status" value="1"/>
</dbReference>
<evidence type="ECO:0000256" key="3">
    <source>
        <dbReference type="SAM" id="MobiDB-lite"/>
    </source>
</evidence>
<organism evidence="5 6">
    <name type="scientific">Sphagnum troendelagicum</name>
    <dbReference type="NCBI Taxonomy" id="128251"/>
    <lineage>
        <taxon>Eukaryota</taxon>
        <taxon>Viridiplantae</taxon>
        <taxon>Streptophyta</taxon>
        <taxon>Embryophyta</taxon>
        <taxon>Bryophyta</taxon>
        <taxon>Sphagnophytina</taxon>
        <taxon>Sphagnopsida</taxon>
        <taxon>Sphagnales</taxon>
        <taxon>Sphagnaceae</taxon>
        <taxon>Sphagnum</taxon>
    </lineage>
</organism>
<dbReference type="PANTHER" id="PTHR17408:SF0">
    <property type="entry name" value="HISTONE RNA HAIRPIN-BINDING PROTEIN"/>
    <property type="match status" value="1"/>
</dbReference>
<keyword evidence="6" id="KW-1185">Reference proteome</keyword>
<feature type="compositionally biased region" description="Polar residues" evidence="3">
    <location>
        <begin position="457"/>
        <end position="470"/>
    </location>
</feature>
<evidence type="ECO:0000256" key="1">
    <source>
        <dbReference type="ARBA" id="ARBA00006151"/>
    </source>
</evidence>